<sequence>METPNETELAEYFGAPPERKDETIEFALDTATFRFDNGIESFKVVISPFYNEFVLEVAAIKEQQSVLQLKLRSVEKIEIAEEPQEAAMIRIHHGRSESYIHTLACSFKPKFQMALHEQYL</sequence>
<accession>A0ABW4QG68</accession>
<dbReference type="RefSeq" id="WP_204892401.1">
    <property type="nucleotide sequence ID" value="NZ_JBHUFW010000004.1"/>
</dbReference>
<name>A0ABW4QG68_9BACL</name>
<comment type="caution">
    <text evidence="1">The sequence shown here is derived from an EMBL/GenBank/DDBJ whole genome shotgun (WGS) entry which is preliminary data.</text>
</comment>
<gene>
    <name evidence="1" type="ORF">ACFSDB_06440</name>
</gene>
<organism evidence="1 2">
    <name type="scientific">Planococcus chinensis</name>
    <dbReference type="NCBI Taxonomy" id="272917"/>
    <lineage>
        <taxon>Bacteria</taxon>
        <taxon>Bacillati</taxon>
        <taxon>Bacillota</taxon>
        <taxon>Bacilli</taxon>
        <taxon>Bacillales</taxon>
        <taxon>Caryophanaceae</taxon>
        <taxon>Planococcus</taxon>
    </lineage>
</organism>
<reference evidence="2" key="1">
    <citation type="journal article" date="2019" name="Int. J. Syst. Evol. Microbiol.">
        <title>The Global Catalogue of Microorganisms (GCM) 10K type strain sequencing project: providing services to taxonomists for standard genome sequencing and annotation.</title>
        <authorList>
            <consortium name="The Broad Institute Genomics Platform"/>
            <consortium name="The Broad Institute Genome Sequencing Center for Infectious Disease"/>
            <person name="Wu L."/>
            <person name="Ma J."/>
        </authorList>
    </citation>
    <scope>NUCLEOTIDE SEQUENCE [LARGE SCALE GENOMIC DNA]</scope>
    <source>
        <strain evidence="2">CGMCC 1.15475</strain>
    </source>
</reference>
<protein>
    <submittedName>
        <fullName evidence="1">Uncharacterized protein</fullName>
    </submittedName>
</protein>
<dbReference type="Proteomes" id="UP001597273">
    <property type="component" value="Unassembled WGS sequence"/>
</dbReference>
<evidence type="ECO:0000313" key="2">
    <source>
        <dbReference type="Proteomes" id="UP001597273"/>
    </source>
</evidence>
<keyword evidence="2" id="KW-1185">Reference proteome</keyword>
<evidence type="ECO:0000313" key="1">
    <source>
        <dbReference type="EMBL" id="MFD1862561.1"/>
    </source>
</evidence>
<dbReference type="EMBL" id="JBHUFW010000004">
    <property type="protein sequence ID" value="MFD1862561.1"/>
    <property type="molecule type" value="Genomic_DNA"/>
</dbReference>
<proteinExistence type="predicted"/>